<evidence type="ECO:0000256" key="1">
    <source>
        <dbReference type="ARBA" id="ARBA00000436"/>
    </source>
</evidence>
<evidence type="ECO:0000256" key="10">
    <source>
        <dbReference type="ARBA" id="ARBA00023049"/>
    </source>
</evidence>
<evidence type="ECO:0000256" key="6">
    <source>
        <dbReference type="ARBA" id="ARBA00022723"/>
    </source>
</evidence>
<comment type="similarity">
    <text evidence="3 12">Belongs to the peptidase M3 family.</text>
</comment>
<comment type="subcellular location">
    <subcellularLocation>
        <location evidence="2">Mitochondrion matrix</location>
    </subcellularLocation>
</comment>
<dbReference type="InterPro" id="IPR024079">
    <property type="entry name" value="MetalloPept_cat_dom_sf"/>
</dbReference>
<dbReference type="InterPro" id="IPR024077">
    <property type="entry name" value="Neurolysin/TOP_dom2"/>
</dbReference>
<dbReference type="GO" id="GO:0004222">
    <property type="term" value="F:metalloendopeptidase activity"/>
    <property type="evidence" value="ECO:0007669"/>
    <property type="project" value="UniProtKB-EC"/>
</dbReference>
<dbReference type="OrthoDB" id="17530at2759"/>
<dbReference type="GO" id="GO:0046872">
    <property type="term" value="F:metal ion binding"/>
    <property type="evidence" value="ECO:0007669"/>
    <property type="project" value="UniProtKB-UniRule"/>
</dbReference>
<dbReference type="Proteomes" id="UP000187455">
    <property type="component" value="Unassembled WGS sequence"/>
</dbReference>
<dbReference type="GO" id="GO:0006518">
    <property type="term" value="P:peptide metabolic process"/>
    <property type="evidence" value="ECO:0007669"/>
    <property type="project" value="TreeGrafter"/>
</dbReference>
<protein>
    <recommendedName>
        <fullName evidence="4">mitochondrial intermediate peptidase</fullName>
        <ecNumber evidence="4">3.4.24.59</ecNumber>
    </recommendedName>
</protein>
<dbReference type="Gene3D" id="3.40.390.10">
    <property type="entry name" value="Collagenase (Catalytic Domain)"/>
    <property type="match status" value="1"/>
</dbReference>
<dbReference type="Pfam" id="PF01432">
    <property type="entry name" value="Peptidase_M3"/>
    <property type="match status" value="1"/>
</dbReference>
<dbReference type="EC" id="3.4.24.59" evidence="4"/>
<evidence type="ECO:0000256" key="3">
    <source>
        <dbReference type="ARBA" id="ARBA00006040"/>
    </source>
</evidence>
<dbReference type="CDD" id="cd06457">
    <property type="entry name" value="M3A_MIP"/>
    <property type="match status" value="1"/>
</dbReference>
<feature type="domain" description="Peptidase M3A/M3B catalytic" evidence="13">
    <location>
        <begin position="305"/>
        <end position="808"/>
    </location>
</feature>
<proteinExistence type="inferred from homology"/>
<keyword evidence="6 12" id="KW-0479">Metal-binding</keyword>
<comment type="cofactor">
    <cofactor evidence="12">
        <name>Zn(2+)</name>
        <dbReference type="ChEBI" id="CHEBI:29105"/>
    </cofactor>
    <text evidence="12">Binds 1 zinc ion.</text>
</comment>
<evidence type="ECO:0000256" key="4">
    <source>
        <dbReference type="ARBA" id="ARBA00012441"/>
    </source>
</evidence>
<evidence type="ECO:0000256" key="7">
    <source>
        <dbReference type="ARBA" id="ARBA00022801"/>
    </source>
</evidence>
<keyword evidence="15" id="KW-1185">Reference proteome</keyword>
<evidence type="ECO:0000256" key="8">
    <source>
        <dbReference type="ARBA" id="ARBA00022833"/>
    </source>
</evidence>
<reference evidence="14 15" key="1">
    <citation type="journal article" date="2016" name="Mol. Biol. Evol.">
        <title>Genome-Wide Survey of Gut Fungi (Harpellales) Reveals the First Horizontally Transferred Ubiquitin Gene from a Mosquito Host.</title>
        <authorList>
            <person name="Wang Y."/>
            <person name="White M.M."/>
            <person name="Kvist S."/>
            <person name="Moncalvo J.M."/>
        </authorList>
    </citation>
    <scope>NUCLEOTIDE SEQUENCE [LARGE SCALE GENOMIC DNA]</scope>
    <source>
        <strain evidence="14 15">ALG-7-W6</strain>
    </source>
</reference>
<gene>
    <name evidence="14" type="ORF">AYI68_g3014</name>
</gene>
<evidence type="ECO:0000313" key="15">
    <source>
        <dbReference type="Proteomes" id="UP000187455"/>
    </source>
</evidence>
<keyword evidence="10 12" id="KW-0482">Metalloprotease</keyword>
<dbReference type="InterPro" id="IPR001567">
    <property type="entry name" value="Pept_M3A_M3B_dom"/>
</dbReference>
<evidence type="ECO:0000256" key="5">
    <source>
        <dbReference type="ARBA" id="ARBA00022670"/>
    </source>
</evidence>
<evidence type="ECO:0000313" key="14">
    <source>
        <dbReference type="EMBL" id="OLY82857.1"/>
    </source>
</evidence>
<sequence length="840" mass="95150">MIPIRSSHYQALNRLRLLRKSSKGTFPIHAKRYSKAYPNYNYLEQEPGEKNVEYDLRTQLDLQIPNHNTTLLSSILDPESHPGLFMDRRFTTPANFTKSASECFSTCDILVSRIKNTDIEGSKNSIIKLFDELSDNLCQFMDAAEVIRQVHPDIVWKEHAENVYSSLLDYMNGLNTNVDIYRKIKSLMEDKTAVSQLSGLEVRVGRLFVRDFENSGISLSSDKHDQFVSLHSEINNQSRVFMSLQPRSSWDPTQDSAPISIPISELAGLDPLVYDAIMQTSKTYSQSNVDMIKLRISEYSAKAILRDCKNESTRRLVYLAYNSSNMQTVSVIEQILEKRYQLAKLVGHSSYAELALKDKMAKTPSNVHAFLTSLSDMESINYKKFTDTLSNLNTGSDNRTDLELWNRDYLISMYQRQSYHIPSIKSYFSIGRVIMGISRLLTNLYGVSLEYISDSNEKVWDPLVSKLAVKNEANKTIGFIYCDLYDRYGKSSVGAAHFTIKCARRLDNDFMPSFSLDNQSVYTVDGKVYQMPVVALVCNFKPRTNTNTGSNKNLNSEPTLLSFYEVETLFHEMGHAIHSMLGQTDYHNVSGTRCALDYVELPSVLFEMFASNLNSLQLFAKHYKTGQTLDSKTLEMQLKMKKALMPYDTNSQLLMSCLDMELHDDLSLGTPGLQSGNLDWSTRRLAALQNSLPYFGGVAKGPDGSIQRGVFPYVDGTRWHTKFTHLVGYGSSYYSYMFDRVLAKVLFNYLFKPNLDQSLDHNSSPLTRNSPLSPKISGLRAAGEEYRTQILAWGGGRDPWVSIAKVLNNPKYGIDERQIYTLANGDENAMKLVGSFGLGL</sequence>
<evidence type="ECO:0000256" key="9">
    <source>
        <dbReference type="ARBA" id="ARBA00022946"/>
    </source>
</evidence>
<organism evidence="14 15">
    <name type="scientific">Smittium mucronatum</name>
    <dbReference type="NCBI Taxonomy" id="133383"/>
    <lineage>
        <taxon>Eukaryota</taxon>
        <taxon>Fungi</taxon>
        <taxon>Fungi incertae sedis</taxon>
        <taxon>Zoopagomycota</taxon>
        <taxon>Kickxellomycotina</taxon>
        <taxon>Harpellomycetes</taxon>
        <taxon>Harpellales</taxon>
        <taxon>Legeriomycetaceae</taxon>
        <taxon>Smittium</taxon>
    </lineage>
</organism>
<evidence type="ECO:0000256" key="2">
    <source>
        <dbReference type="ARBA" id="ARBA00004305"/>
    </source>
</evidence>
<dbReference type="AlphaFoldDB" id="A0A1R0H164"/>
<keyword evidence="7 12" id="KW-0378">Hydrolase</keyword>
<dbReference type="InterPro" id="IPR045090">
    <property type="entry name" value="Pept_M3A_M3B"/>
</dbReference>
<name>A0A1R0H164_9FUNG</name>
<dbReference type="SUPFAM" id="SSF55486">
    <property type="entry name" value="Metalloproteases ('zincins'), catalytic domain"/>
    <property type="match status" value="1"/>
</dbReference>
<dbReference type="EMBL" id="LSSL01001209">
    <property type="protein sequence ID" value="OLY82857.1"/>
    <property type="molecule type" value="Genomic_DNA"/>
</dbReference>
<keyword evidence="9" id="KW-0809">Transit peptide</keyword>
<keyword evidence="8 12" id="KW-0862">Zinc</keyword>
<dbReference type="GO" id="GO:0005759">
    <property type="term" value="C:mitochondrial matrix"/>
    <property type="evidence" value="ECO:0007669"/>
    <property type="project" value="UniProtKB-SubCell"/>
</dbReference>
<comment type="catalytic activity">
    <reaction evidence="1">
        <text>Release of an N-terminal octapeptide as second stage of processing of some proteins imported into the mitochondrion.</text>
        <dbReference type="EC" id="3.4.24.59"/>
    </reaction>
</comment>
<dbReference type="InterPro" id="IPR033851">
    <property type="entry name" value="M3A_MIP"/>
</dbReference>
<dbReference type="Gene3D" id="1.10.1370.10">
    <property type="entry name" value="Neurolysin, domain 3"/>
    <property type="match status" value="1"/>
</dbReference>
<evidence type="ECO:0000256" key="12">
    <source>
        <dbReference type="RuleBase" id="RU003435"/>
    </source>
</evidence>
<dbReference type="PANTHER" id="PTHR11804:SF79">
    <property type="entry name" value="MITOCHONDRIAL INTERMEDIATE PEPTIDASE"/>
    <property type="match status" value="1"/>
</dbReference>
<accession>A0A1R0H164</accession>
<dbReference type="PANTHER" id="PTHR11804">
    <property type="entry name" value="PROTEASE M3 THIMET OLIGOPEPTIDASE-RELATED"/>
    <property type="match status" value="1"/>
</dbReference>
<keyword evidence="5 12" id="KW-0645">Protease</keyword>
<keyword evidence="11" id="KW-0496">Mitochondrion</keyword>
<comment type="caution">
    <text evidence="14">The sequence shown here is derived from an EMBL/GenBank/DDBJ whole genome shotgun (WGS) entry which is preliminary data.</text>
</comment>
<evidence type="ECO:0000259" key="13">
    <source>
        <dbReference type="Pfam" id="PF01432"/>
    </source>
</evidence>
<dbReference type="GO" id="GO:0006627">
    <property type="term" value="P:protein processing involved in protein targeting to mitochondrion"/>
    <property type="evidence" value="ECO:0007669"/>
    <property type="project" value="TreeGrafter"/>
</dbReference>
<evidence type="ECO:0000256" key="11">
    <source>
        <dbReference type="ARBA" id="ARBA00023128"/>
    </source>
</evidence>
<dbReference type="STRING" id="133383.A0A1R0H164"/>